<sequence length="361" mass="41053">MEMSLLESKSLFLYQKCHSSPFLSFRHQVERFSRFCSCRGRFSKASYLSKPNKAAYCNGAVSSIGQKKLAPEAFTHQINGTNGLSSKLFSNDSRLLEAVDDEYDGIVIDPDRLPTNPIVFSSNLRFSMSHWKKKGKKGVWLKLPVEQSELVPIAVKAGFQYHHAQPEYLMLTYWIPDGPCMLPSNASHHVGVGGFVINDRNEVLVVQEKYCSPTFANFWKIPTGFIVEKEEIFTGVSREVKEETGIETEFVEVIAFRHAHNVAYEKSDLFFVCMLRPLSTQIIVDDLEIQAAKWMPLAEFVEQPLVQEDVMFKKIIDICIARLDKYYCGLNVHQLVSKFDGKLSSLYYNIIDGEDLNCTGN</sequence>
<dbReference type="PANTHER" id="PTHR13994">
    <property type="entry name" value="NUDIX HYDROLASE RELATED"/>
    <property type="match status" value="1"/>
</dbReference>
<dbReference type="GO" id="GO:0051287">
    <property type="term" value="F:NAD binding"/>
    <property type="evidence" value="ECO:0007669"/>
    <property type="project" value="TreeGrafter"/>
</dbReference>
<dbReference type="Gene3D" id="3.40.630.30">
    <property type="match status" value="1"/>
</dbReference>
<name>A0A6J1DZI9_MOMCH</name>
<dbReference type="FunFam" id="3.90.79.10:FF:000015">
    <property type="entry name" value="Nudix hydrolase 8"/>
    <property type="match status" value="1"/>
</dbReference>
<dbReference type="Pfam" id="PF00293">
    <property type="entry name" value="NUDIX"/>
    <property type="match status" value="1"/>
</dbReference>
<keyword evidence="2" id="KW-0479">Metal-binding</keyword>
<dbReference type="Pfam" id="PF18290">
    <property type="entry name" value="Nudix_hydro"/>
    <property type="match status" value="1"/>
</dbReference>
<dbReference type="InterPro" id="IPR015797">
    <property type="entry name" value="NUDIX_hydrolase-like_dom_sf"/>
</dbReference>
<proteinExistence type="inferred from homology"/>
<keyword evidence="3 6" id="KW-0378">Hydrolase</keyword>
<dbReference type="GO" id="GO:0035529">
    <property type="term" value="F:NADH pyrophosphatase activity"/>
    <property type="evidence" value="ECO:0007669"/>
    <property type="project" value="TreeGrafter"/>
</dbReference>
<comment type="similarity">
    <text evidence="1">Belongs to the Nudix hydrolase family.</text>
</comment>
<dbReference type="InterPro" id="IPR020084">
    <property type="entry name" value="NUDIX_hydrolase_CS"/>
</dbReference>
<dbReference type="Proteomes" id="UP000504603">
    <property type="component" value="Unplaced"/>
</dbReference>
<dbReference type="GO" id="GO:0047631">
    <property type="term" value="F:ADP-ribose diphosphatase activity"/>
    <property type="evidence" value="ECO:0007669"/>
    <property type="project" value="TreeGrafter"/>
</dbReference>
<evidence type="ECO:0000256" key="3">
    <source>
        <dbReference type="ARBA" id="ARBA00022801"/>
    </source>
</evidence>
<dbReference type="CDD" id="cd04670">
    <property type="entry name" value="NUDIX_ASFGF2_Nudt6"/>
    <property type="match status" value="1"/>
</dbReference>
<dbReference type="PROSITE" id="PS51462">
    <property type="entry name" value="NUDIX"/>
    <property type="match status" value="1"/>
</dbReference>
<dbReference type="PROSITE" id="PS00893">
    <property type="entry name" value="NUDIX_BOX"/>
    <property type="match status" value="1"/>
</dbReference>
<dbReference type="PRINTS" id="PR01356">
    <property type="entry name" value="GFGPROTEIN"/>
</dbReference>
<dbReference type="InterPro" id="IPR040618">
    <property type="entry name" value="Pre-Nudix"/>
</dbReference>
<evidence type="ECO:0000313" key="5">
    <source>
        <dbReference type="Proteomes" id="UP000504603"/>
    </source>
</evidence>
<dbReference type="SUPFAM" id="SSF55811">
    <property type="entry name" value="Nudix"/>
    <property type="match status" value="1"/>
</dbReference>
<protein>
    <submittedName>
        <fullName evidence="6">Nudix hydrolase 8</fullName>
    </submittedName>
</protein>
<dbReference type="OrthoDB" id="447842at2759"/>
<accession>A0A6J1DZI9</accession>
<evidence type="ECO:0000256" key="1">
    <source>
        <dbReference type="ARBA" id="ARBA00005582"/>
    </source>
</evidence>
<organism evidence="5 6">
    <name type="scientific">Momordica charantia</name>
    <name type="common">Bitter gourd</name>
    <name type="synonym">Balsam pear</name>
    <dbReference type="NCBI Taxonomy" id="3673"/>
    <lineage>
        <taxon>Eukaryota</taxon>
        <taxon>Viridiplantae</taxon>
        <taxon>Streptophyta</taxon>
        <taxon>Embryophyta</taxon>
        <taxon>Tracheophyta</taxon>
        <taxon>Spermatophyta</taxon>
        <taxon>Magnoliopsida</taxon>
        <taxon>eudicotyledons</taxon>
        <taxon>Gunneridae</taxon>
        <taxon>Pentapetalae</taxon>
        <taxon>rosids</taxon>
        <taxon>fabids</taxon>
        <taxon>Cucurbitales</taxon>
        <taxon>Cucurbitaceae</taxon>
        <taxon>Momordiceae</taxon>
        <taxon>Momordica</taxon>
    </lineage>
</organism>
<dbReference type="RefSeq" id="XP_022158479.1">
    <property type="nucleotide sequence ID" value="XM_022302787.1"/>
</dbReference>
<dbReference type="InterPro" id="IPR000086">
    <property type="entry name" value="NUDIX_hydrolase_dom"/>
</dbReference>
<evidence type="ECO:0000259" key="4">
    <source>
        <dbReference type="PROSITE" id="PS51462"/>
    </source>
</evidence>
<dbReference type="Gene3D" id="3.90.79.10">
    <property type="entry name" value="Nucleoside Triphosphate Pyrophosphohydrolase"/>
    <property type="match status" value="1"/>
</dbReference>
<dbReference type="GO" id="GO:0046872">
    <property type="term" value="F:metal ion binding"/>
    <property type="evidence" value="ECO:0007669"/>
    <property type="project" value="UniProtKB-KW"/>
</dbReference>
<dbReference type="GeneID" id="111024958"/>
<dbReference type="FunFam" id="3.40.630.30:FF:000016">
    <property type="entry name" value="nudix hydrolase 2"/>
    <property type="match status" value="1"/>
</dbReference>
<evidence type="ECO:0000256" key="2">
    <source>
        <dbReference type="ARBA" id="ARBA00022723"/>
    </source>
</evidence>
<gene>
    <name evidence="6" type="primary">LOC111024958</name>
</gene>
<dbReference type="InterPro" id="IPR003293">
    <property type="entry name" value="Nudix_hydrolase6-like"/>
</dbReference>
<reference evidence="6" key="1">
    <citation type="submission" date="2025-08" db="UniProtKB">
        <authorList>
            <consortium name="RefSeq"/>
        </authorList>
    </citation>
    <scope>IDENTIFICATION</scope>
    <source>
        <strain evidence="6">OHB3-1</strain>
    </source>
</reference>
<keyword evidence="5" id="KW-1185">Reference proteome</keyword>
<dbReference type="AlphaFoldDB" id="A0A6J1DZI9"/>
<dbReference type="PANTHER" id="PTHR13994:SF13">
    <property type="entry name" value="FI03680P"/>
    <property type="match status" value="1"/>
</dbReference>
<dbReference type="KEGG" id="mcha:111024958"/>
<feature type="domain" description="Nudix hydrolase" evidence="4">
    <location>
        <begin position="187"/>
        <end position="317"/>
    </location>
</feature>
<evidence type="ECO:0000313" key="6">
    <source>
        <dbReference type="RefSeq" id="XP_022158479.1"/>
    </source>
</evidence>